<dbReference type="SUPFAM" id="SSF51182">
    <property type="entry name" value="RmlC-like cupins"/>
    <property type="match status" value="1"/>
</dbReference>
<proteinExistence type="predicted"/>
<dbReference type="InterPro" id="IPR013096">
    <property type="entry name" value="Cupin_2"/>
</dbReference>
<feature type="domain" description="Cupin type-2" evidence="1">
    <location>
        <begin position="43"/>
        <end position="109"/>
    </location>
</feature>
<dbReference type="RefSeq" id="WP_198554420.1">
    <property type="nucleotide sequence ID" value="NZ_FOKC01000003.1"/>
</dbReference>
<dbReference type="AlphaFoldDB" id="A0A1I0Y8D7"/>
<dbReference type="STRING" id="748909.SAMN05192575_103316"/>
<organism evidence="2 3">
    <name type="scientific">Nocardioides alpinus</name>
    <dbReference type="NCBI Taxonomy" id="748909"/>
    <lineage>
        <taxon>Bacteria</taxon>
        <taxon>Bacillati</taxon>
        <taxon>Actinomycetota</taxon>
        <taxon>Actinomycetes</taxon>
        <taxon>Propionibacteriales</taxon>
        <taxon>Nocardioidaceae</taxon>
        <taxon>Nocardioides</taxon>
    </lineage>
</organism>
<dbReference type="Proteomes" id="UP000199113">
    <property type="component" value="Unassembled WGS sequence"/>
</dbReference>
<evidence type="ECO:0000313" key="2">
    <source>
        <dbReference type="EMBL" id="SFB09452.1"/>
    </source>
</evidence>
<dbReference type="Pfam" id="PF07883">
    <property type="entry name" value="Cupin_2"/>
    <property type="match status" value="1"/>
</dbReference>
<dbReference type="Gene3D" id="2.60.120.10">
    <property type="entry name" value="Jelly Rolls"/>
    <property type="match status" value="1"/>
</dbReference>
<gene>
    <name evidence="2" type="ORF">SAMN05192575_103316</name>
</gene>
<reference evidence="2" key="1">
    <citation type="submission" date="2016-10" db="EMBL/GenBank/DDBJ databases">
        <authorList>
            <person name="de Groot N.N."/>
        </authorList>
    </citation>
    <scope>NUCLEOTIDE SEQUENCE [LARGE SCALE GENOMIC DNA]</scope>
    <source>
        <strain evidence="2">CGMCC 1.10697</strain>
    </source>
</reference>
<dbReference type="InterPro" id="IPR011051">
    <property type="entry name" value="RmlC_Cupin_sf"/>
</dbReference>
<accession>A0A1I0Y8D7</accession>
<protein>
    <submittedName>
        <fullName evidence="2">Cupin domain-containing protein</fullName>
    </submittedName>
</protein>
<evidence type="ECO:0000313" key="3">
    <source>
        <dbReference type="Proteomes" id="UP000199113"/>
    </source>
</evidence>
<sequence length="120" mass="12878">MTMRITRLADAEPFSPVGHEGVGPVRLQGGDSFPTTEFTVVLSHYLPGASAALSPQVAETVYVVLSGALVMASEGEEASLERLDSVHFTPGTKRTVENRTTEPASMLVIRSLHEPMEVPE</sequence>
<dbReference type="CDD" id="cd20299">
    <property type="entry name" value="cupin_YP766765-like"/>
    <property type="match status" value="1"/>
</dbReference>
<name>A0A1I0Y8D7_9ACTN</name>
<dbReference type="EMBL" id="FOKC01000003">
    <property type="protein sequence ID" value="SFB09452.1"/>
    <property type="molecule type" value="Genomic_DNA"/>
</dbReference>
<evidence type="ECO:0000259" key="1">
    <source>
        <dbReference type="Pfam" id="PF07883"/>
    </source>
</evidence>
<dbReference type="InterPro" id="IPR014710">
    <property type="entry name" value="RmlC-like_jellyroll"/>
</dbReference>